<evidence type="ECO:0000256" key="3">
    <source>
        <dbReference type="ARBA" id="ARBA00010683"/>
    </source>
</evidence>
<comment type="function">
    <text evidence="10">Hydrolyzes glycerol-phospholipids at the terminal phosphodiesteric bond.</text>
</comment>
<keyword evidence="8 10" id="KW-0442">Lipid degradation</keyword>
<dbReference type="PIRSF" id="PIRSF036470">
    <property type="entry name" value="PLD_plant"/>
    <property type="match status" value="1"/>
</dbReference>
<evidence type="ECO:0000256" key="10">
    <source>
        <dbReference type="PIRNR" id="PIRNR036470"/>
    </source>
</evidence>
<dbReference type="STRING" id="337451.A0A443N1S2"/>
<evidence type="ECO:0000256" key="5">
    <source>
        <dbReference type="ARBA" id="ARBA00022737"/>
    </source>
</evidence>
<gene>
    <name evidence="13" type="ORF">CKAN_00064300</name>
</gene>
<dbReference type="Pfam" id="PF00168">
    <property type="entry name" value="C2"/>
    <property type="match status" value="1"/>
</dbReference>
<dbReference type="EC" id="3.1.4.4" evidence="10"/>
<dbReference type="Gene3D" id="2.60.40.150">
    <property type="entry name" value="C2 domain"/>
    <property type="match status" value="1"/>
</dbReference>
<dbReference type="Pfam" id="PF12357">
    <property type="entry name" value="PLD_C"/>
    <property type="match status" value="1"/>
</dbReference>
<comment type="cofactor">
    <cofactor evidence="2 10">
        <name>Ca(2+)</name>
        <dbReference type="ChEBI" id="CHEBI:29108"/>
    </cofactor>
</comment>
<dbReference type="InterPro" id="IPR000008">
    <property type="entry name" value="C2_dom"/>
</dbReference>
<evidence type="ECO:0000256" key="8">
    <source>
        <dbReference type="ARBA" id="ARBA00022963"/>
    </source>
</evidence>
<evidence type="ECO:0000256" key="2">
    <source>
        <dbReference type="ARBA" id="ARBA00001913"/>
    </source>
</evidence>
<dbReference type="GO" id="GO:0046470">
    <property type="term" value="P:phosphatidylcholine metabolic process"/>
    <property type="evidence" value="ECO:0007669"/>
    <property type="project" value="InterPro"/>
</dbReference>
<keyword evidence="6 10" id="KW-0378">Hydrolase</keyword>
<dbReference type="GO" id="GO:0009395">
    <property type="term" value="P:phospholipid catabolic process"/>
    <property type="evidence" value="ECO:0007669"/>
    <property type="project" value="TreeGrafter"/>
</dbReference>
<dbReference type="GO" id="GO:0004630">
    <property type="term" value="F:phospholipase D activity"/>
    <property type="evidence" value="ECO:0007669"/>
    <property type="project" value="UniProtKB-EC"/>
</dbReference>
<dbReference type="InterPro" id="IPR011402">
    <property type="entry name" value="PLipase_D_pln"/>
</dbReference>
<dbReference type="PROSITE" id="PS50035">
    <property type="entry name" value="PLD"/>
    <property type="match status" value="2"/>
</dbReference>
<dbReference type="Proteomes" id="UP000283530">
    <property type="component" value="Unassembled WGS sequence"/>
</dbReference>
<dbReference type="Pfam" id="PF00614">
    <property type="entry name" value="PLDc"/>
    <property type="match status" value="1"/>
</dbReference>
<comment type="catalytic activity">
    <reaction evidence="1 10">
        <text>a 1,2-diacyl-sn-glycero-3-phosphocholine + H2O = a 1,2-diacyl-sn-glycero-3-phosphate + choline + H(+)</text>
        <dbReference type="Rhea" id="RHEA:14445"/>
        <dbReference type="ChEBI" id="CHEBI:15354"/>
        <dbReference type="ChEBI" id="CHEBI:15377"/>
        <dbReference type="ChEBI" id="CHEBI:15378"/>
        <dbReference type="ChEBI" id="CHEBI:57643"/>
        <dbReference type="ChEBI" id="CHEBI:58608"/>
        <dbReference type="EC" id="3.1.4.4"/>
    </reaction>
</comment>
<dbReference type="GO" id="GO:0005509">
    <property type="term" value="F:calcium ion binding"/>
    <property type="evidence" value="ECO:0007669"/>
    <property type="project" value="InterPro"/>
</dbReference>
<dbReference type="InterPro" id="IPR001736">
    <property type="entry name" value="PLipase_D/transphosphatidylase"/>
</dbReference>
<feature type="domain" description="PLD phosphodiesterase" evidence="12">
    <location>
        <begin position="349"/>
        <end position="387"/>
    </location>
</feature>
<name>A0A443N1S2_9MAGN</name>
<comment type="similarity">
    <text evidence="3 10">Belongs to the phospholipase D family. C2-PLD subfamily.</text>
</comment>
<evidence type="ECO:0000256" key="9">
    <source>
        <dbReference type="ARBA" id="ARBA00023098"/>
    </source>
</evidence>
<evidence type="ECO:0000256" key="7">
    <source>
        <dbReference type="ARBA" id="ARBA00022837"/>
    </source>
</evidence>
<accession>A0A443N1S2</accession>
<dbReference type="PANTHER" id="PTHR18896:SF115">
    <property type="entry name" value="PHOSPHOLIPASE D ALPHA 1"/>
    <property type="match status" value="1"/>
</dbReference>
<dbReference type="PROSITE" id="PS50004">
    <property type="entry name" value="C2"/>
    <property type="match status" value="1"/>
</dbReference>
<dbReference type="EMBL" id="QPKB01000001">
    <property type="protein sequence ID" value="RWR72420.1"/>
    <property type="molecule type" value="Genomic_DNA"/>
</dbReference>
<keyword evidence="5" id="KW-0677">Repeat</keyword>
<evidence type="ECO:0000256" key="6">
    <source>
        <dbReference type="ARBA" id="ARBA00022801"/>
    </source>
</evidence>
<dbReference type="InterPro" id="IPR015679">
    <property type="entry name" value="PLipase_D_fam"/>
</dbReference>
<dbReference type="InterPro" id="IPR024632">
    <property type="entry name" value="PLipase_D_C"/>
</dbReference>
<keyword evidence="9" id="KW-0443">Lipid metabolism</keyword>
<dbReference type="GO" id="GO:0005886">
    <property type="term" value="C:plasma membrane"/>
    <property type="evidence" value="ECO:0007669"/>
    <property type="project" value="TreeGrafter"/>
</dbReference>
<evidence type="ECO:0000313" key="14">
    <source>
        <dbReference type="Proteomes" id="UP000283530"/>
    </source>
</evidence>
<comment type="caution">
    <text evidence="13">The sequence shown here is derived from an EMBL/GenBank/DDBJ whole genome shotgun (WGS) entry which is preliminary data.</text>
</comment>
<evidence type="ECO:0000259" key="12">
    <source>
        <dbReference type="PROSITE" id="PS50035"/>
    </source>
</evidence>
<keyword evidence="7 10" id="KW-0106">Calcium</keyword>
<feature type="domain" description="C2" evidence="11">
    <location>
        <begin position="25"/>
        <end position="148"/>
    </location>
</feature>
<dbReference type="SMART" id="SM00239">
    <property type="entry name" value="C2"/>
    <property type="match status" value="1"/>
</dbReference>
<dbReference type="Gene3D" id="3.30.870.10">
    <property type="entry name" value="Endonuclease Chain A"/>
    <property type="match status" value="2"/>
</dbReference>
<dbReference type="SMART" id="SM00155">
    <property type="entry name" value="PLDc"/>
    <property type="match status" value="2"/>
</dbReference>
<evidence type="ECO:0000259" key="11">
    <source>
        <dbReference type="PROSITE" id="PS50004"/>
    </source>
</evidence>
<evidence type="ECO:0000256" key="1">
    <source>
        <dbReference type="ARBA" id="ARBA00000798"/>
    </source>
</evidence>
<sequence length="849" mass="97199">MIGLQPLEPDTFEFVRADPTGRYGRRLQSWFTREKTESWFADNVIVKLKKKAGLFNHKGNGNVGRSSREGPSLYATILVGNTEVGRTGISENDPVNPSWNDSFHIYCAYDAADVIITINDDNKSEETLGTAYIPVRELLGGQEVDKWFRIWDNHDRLLHGDASIHIKLHYTDITRDENWSQGITSKFTGVPCTFFRQREGCKVTLYQDCHVPDHFNPRITLDWGEYYEAKQRCWEDIFDAITNARHLIYISGWSLYTEITLIRDPRRQKPGGGVTLGELLRRKARGGVRVLILAWDEISSWFSFKRKGFMDTHCNETADFFRGTFVHCVLSTRRVNVQEQLIEGAARAVVYSHHQKTLVVDSEAMSSQKHKRRIVSFVGGIDLTQGRYDTQSHSLFGTLNPNDPHHNDFYQPSFSSSSIQKGGPRQPWHDIHCRLEGPVAWDVLSNFEERWKKELGKDDLLLDHSNIIDPPTPVPKDRETWNAQLFRSIDGEAVKLDEQLFESQVGLVRVKNNIVDRSIHDAYINAIRRAKDFIYIENQFFIGSSFGWNTADTEGHYSLNLVPKELSLKIVSKIEAGQRFTAYIVLPMRPEGNQESVHEQAILYLQRRTMDMMYSDITKALLRNGLNASPKEYLSFFCLANQEVKKSGEYIPTENLNLRTEGGYIRAQQARRFMIYVHSKMMIVDDEYIIIGSANINQRSMDGRRDTEIAMGAFQPFHLGTRQPARGQIHGFRMALWYEHLGMLDDSFLYPQSVECIRKVNEIADKNWELYSSNNPPERDLPSHLVSYPIKVTESGSVNPFPGMEFFPDTNLPILGKFDIRGYVPDSITRFLPDSISSSGDSALAMATT</sequence>
<dbReference type="SUPFAM" id="SSF56024">
    <property type="entry name" value="Phospholipase D/nuclease"/>
    <property type="match status" value="2"/>
</dbReference>
<reference evidence="13 14" key="1">
    <citation type="journal article" date="2019" name="Nat. Plants">
        <title>Stout camphor tree genome fills gaps in understanding of flowering plant genome evolution.</title>
        <authorList>
            <person name="Chaw S.M."/>
            <person name="Liu Y.C."/>
            <person name="Wu Y.W."/>
            <person name="Wang H.Y."/>
            <person name="Lin C.I."/>
            <person name="Wu C.S."/>
            <person name="Ke H.M."/>
            <person name="Chang L.Y."/>
            <person name="Hsu C.Y."/>
            <person name="Yang H.T."/>
            <person name="Sudianto E."/>
            <person name="Hsu M.H."/>
            <person name="Wu K.P."/>
            <person name="Wang L.N."/>
            <person name="Leebens-Mack J.H."/>
            <person name="Tsai I.J."/>
        </authorList>
    </citation>
    <scope>NUCLEOTIDE SEQUENCE [LARGE SCALE GENOMIC DNA]</scope>
    <source>
        <strain evidence="14">cv. Chaw 1501</strain>
        <tissue evidence="13">Young leaves</tissue>
    </source>
</reference>
<dbReference type="PANTHER" id="PTHR18896">
    <property type="entry name" value="PHOSPHOLIPASE D"/>
    <property type="match status" value="1"/>
</dbReference>
<protein>
    <recommendedName>
        <fullName evidence="10">Phospholipase D</fullName>
        <ecNumber evidence="10">3.1.4.4</ecNumber>
    </recommendedName>
</protein>
<organism evidence="13 14">
    <name type="scientific">Cinnamomum micranthum f. kanehirae</name>
    <dbReference type="NCBI Taxonomy" id="337451"/>
    <lineage>
        <taxon>Eukaryota</taxon>
        <taxon>Viridiplantae</taxon>
        <taxon>Streptophyta</taxon>
        <taxon>Embryophyta</taxon>
        <taxon>Tracheophyta</taxon>
        <taxon>Spermatophyta</taxon>
        <taxon>Magnoliopsida</taxon>
        <taxon>Magnoliidae</taxon>
        <taxon>Laurales</taxon>
        <taxon>Lauraceae</taxon>
        <taxon>Cinnamomum</taxon>
    </lineage>
</organism>
<dbReference type="OrthoDB" id="14911at2759"/>
<dbReference type="InterPro" id="IPR035892">
    <property type="entry name" value="C2_domain_sf"/>
</dbReference>
<proteinExistence type="inferred from homology"/>
<keyword evidence="14" id="KW-1185">Reference proteome</keyword>
<dbReference type="AlphaFoldDB" id="A0A443N1S2"/>
<evidence type="ECO:0000256" key="4">
    <source>
        <dbReference type="ARBA" id="ARBA00022723"/>
    </source>
</evidence>
<feature type="domain" description="PLD phosphodiesterase" evidence="12">
    <location>
        <begin position="673"/>
        <end position="700"/>
    </location>
</feature>
<keyword evidence="4" id="KW-0479">Metal-binding</keyword>
<evidence type="ECO:0000313" key="13">
    <source>
        <dbReference type="EMBL" id="RWR72420.1"/>
    </source>
</evidence>
<dbReference type="SUPFAM" id="SSF49562">
    <property type="entry name" value="C2 domain (Calcium/lipid-binding domain, CaLB)"/>
    <property type="match status" value="1"/>
</dbReference>